<organism evidence="1 2">
    <name type="scientific">Natronococcus occultus SP4</name>
    <dbReference type="NCBI Taxonomy" id="694430"/>
    <lineage>
        <taxon>Archaea</taxon>
        <taxon>Methanobacteriati</taxon>
        <taxon>Methanobacteriota</taxon>
        <taxon>Stenosarchaea group</taxon>
        <taxon>Halobacteria</taxon>
        <taxon>Halobacteriales</taxon>
        <taxon>Natrialbaceae</taxon>
        <taxon>Natronococcus</taxon>
    </lineage>
</organism>
<name>L0JW29_9EURY</name>
<dbReference type="HOGENOM" id="CLU_1387571_0_0_2"/>
<reference evidence="1 2" key="1">
    <citation type="submission" date="2012-11" db="EMBL/GenBank/DDBJ databases">
        <title>FINISHED of Natronococcus occultus SP4, DSM 3396.</title>
        <authorList>
            <consortium name="DOE Joint Genome Institute"/>
            <person name="Eisen J."/>
            <person name="Huntemann M."/>
            <person name="Wei C.-L."/>
            <person name="Han J."/>
            <person name="Detter J.C."/>
            <person name="Han C."/>
            <person name="Tapia R."/>
            <person name="Chen A."/>
            <person name="Kyrpides N."/>
            <person name="Mavromatis K."/>
            <person name="Markowitz V."/>
            <person name="Szeto E."/>
            <person name="Ivanova N."/>
            <person name="Mikhailova N."/>
            <person name="Ovchinnikova G."/>
            <person name="Pagani I."/>
            <person name="Pati A."/>
            <person name="Goodwin L."/>
            <person name="Nordberg H.P."/>
            <person name="Cantor M.N."/>
            <person name="Hua S.X."/>
            <person name="Woyke T."/>
            <person name="Eisen J."/>
            <person name="Klenk H.-P."/>
            <person name="Klenk H.-P."/>
        </authorList>
    </citation>
    <scope>NUCLEOTIDE SEQUENCE [LARGE SCALE GENOMIC DNA]</scope>
    <source>
        <strain evidence="1 2">SP4</strain>
    </source>
</reference>
<evidence type="ECO:0000313" key="1">
    <source>
        <dbReference type="EMBL" id="AGB37232.1"/>
    </source>
</evidence>
<dbReference type="GeneID" id="14404505"/>
<dbReference type="eggNOG" id="arCOG08193">
    <property type="taxonomic scope" value="Archaea"/>
</dbReference>
<dbReference type="AlphaFoldDB" id="L0JW29"/>
<sequence length="190" mass="22136">MALSPDTVETLADEYPDEQPLAAVEDEHRELLPTTLRQGTYGRRDVEWIVQWYFRRFLGRYPDADRRAAEERFGDNEYEALETAVEDALEAESTAAKLEALTALSGVDVPVGTAFLQFLEPERYLVMSAREWAVLREHGELEAPYPEPPEASDYERYLERCRELAERCECELWTCYRALWLLGYRSETRE</sequence>
<evidence type="ECO:0000313" key="2">
    <source>
        <dbReference type="Proteomes" id="UP000010878"/>
    </source>
</evidence>
<dbReference type="EMBL" id="CP003929">
    <property type="protein sequence ID" value="AGB37232.1"/>
    <property type="molecule type" value="Genomic_DNA"/>
</dbReference>
<gene>
    <name evidence="1" type="ORF">Natoc_1421</name>
</gene>
<dbReference type="KEGG" id="nou:Natoc_1421"/>
<proteinExistence type="predicted"/>
<keyword evidence="2" id="KW-1185">Reference proteome</keyword>
<protein>
    <submittedName>
        <fullName evidence="1">Uncharacterized protein</fullName>
    </submittedName>
</protein>
<dbReference type="Proteomes" id="UP000010878">
    <property type="component" value="Chromosome"/>
</dbReference>
<accession>L0JW29</accession>
<dbReference type="RefSeq" id="WP_015320682.1">
    <property type="nucleotide sequence ID" value="NC_019974.1"/>
</dbReference>
<dbReference type="OrthoDB" id="155576at2157"/>